<keyword evidence="4" id="KW-1185">Reference proteome</keyword>
<evidence type="ECO:0000256" key="1">
    <source>
        <dbReference type="SAM" id="Phobius"/>
    </source>
</evidence>
<gene>
    <name evidence="3" type="ORF">TCNE_LOCUS19052</name>
</gene>
<protein>
    <submittedName>
        <fullName evidence="5">Secreted protein</fullName>
    </submittedName>
</protein>
<evidence type="ECO:0000313" key="4">
    <source>
        <dbReference type="Proteomes" id="UP000050794"/>
    </source>
</evidence>
<keyword evidence="1" id="KW-1133">Transmembrane helix</keyword>
<feature type="signal peptide" evidence="2">
    <location>
        <begin position="1"/>
        <end position="20"/>
    </location>
</feature>
<organism evidence="4 5">
    <name type="scientific">Toxocara canis</name>
    <name type="common">Canine roundworm</name>
    <dbReference type="NCBI Taxonomy" id="6265"/>
    <lineage>
        <taxon>Eukaryota</taxon>
        <taxon>Metazoa</taxon>
        <taxon>Ecdysozoa</taxon>
        <taxon>Nematoda</taxon>
        <taxon>Chromadorea</taxon>
        <taxon>Rhabditida</taxon>
        <taxon>Spirurina</taxon>
        <taxon>Ascaridomorpha</taxon>
        <taxon>Ascaridoidea</taxon>
        <taxon>Toxocaridae</taxon>
        <taxon>Toxocara</taxon>
    </lineage>
</organism>
<keyword evidence="2" id="KW-0732">Signal</keyword>
<keyword evidence="1" id="KW-0812">Transmembrane</keyword>
<evidence type="ECO:0000256" key="2">
    <source>
        <dbReference type="SAM" id="SignalP"/>
    </source>
</evidence>
<dbReference type="WBParaSite" id="TCNE_0001905601-mRNA-1">
    <property type="protein sequence ID" value="TCNE_0001905601-mRNA-1"/>
    <property type="gene ID" value="TCNE_0001905601"/>
</dbReference>
<feature type="transmembrane region" description="Helical" evidence="1">
    <location>
        <begin position="94"/>
        <end position="120"/>
    </location>
</feature>
<keyword evidence="1" id="KW-0472">Membrane</keyword>
<reference evidence="3 4" key="2">
    <citation type="submission" date="2018-11" db="EMBL/GenBank/DDBJ databases">
        <authorList>
            <consortium name="Pathogen Informatics"/>
        </authorList>
    </citation>
    <scope>NUCLEOTIDE SEQUENCE [LARGE SCALE GENOMIC DNA]</scope>
</reference>
<reference evidence="5" key="1">
    <citation type="submission" date="2016-06" db="UniProtKB">
        <authorList>
            <consortium name="WormBaseParasite"/>
        </authorList>
    </citation>
    <scope>IDENTIFICATION</scope>
</reference>
<accession>A0A183VE82</accession>
<dbReference type="AlphaFoldDB" id="A0A183VE82"/>
<dbReference type="Proteomes" id="UP000050794">
    <property type="component" value="Unassembled WGS sequence"/>
</dbReference>
<name>A0A183VE82_TOXCA</name>
<dbReference type="EMBL" id="UYWY01026321">
    <property type="protein sequence ID" value="VDM50373.1"/>
    <property type="molecule type" value="Genomic_DNA"/>
</dbReference>
<sequence length="157" mass="17766">MQGIFYAAAVIGVLTHSVFGVLRNETGKEVVEALQRNATSGNESIVIVHNDTTTDDLSLDITHPIIAAEVLYENYRRKMHDWMVSLIEEDSSTYLVMMSAMAGALSAFVTFLLCAFYVYLCRCRSRRRQHKTVDIVNRLNDNKNPFEVNDDSDNDLI</sequence>
<evidence type="ECO:0000313" key="5">
    <source>
        <dbReference type="WBParaSite" id="TCNE_0001905601-mRNA-1"/>
    </source>
</evidence>
<feature type="chain" id="PRO_5044553745" evidence="2">
    <location>
        <begin position="21"/>
        <end position="157"/>
    </location>
</feature>
<proteinExistence type="predicted"/>
<evidence type="ECO:0000313" key="3">
    <source>
        <dbReference type="EMBL" id="VDM50373.1"/>
    </source>
</evidence>